<protein>
    <recommendedName>
        <fullName evidence="5">MACPF domain-containing protein</fullName>
    </recommendedName>
</protein>
<proteinExistence type="predicted"/>
<feature type="domain" description="MACPF-like" evidence="1">
    <location>
        <begin position="172"/>
        <end position="352"/>
    </location>
</feature>
<evidence type="ECO:0000313" key="4">
    <source>
        <dbReference type="Proteomes" id="UP000234323"/>
    </source>
</evidence>
<evidence type="ECO:0000313" key="3">
    <source>
        <dbReference type="EMBL" id="PKY47816.1"/>
    </source>
</evidence>
<dbReference type="InterPro" id="IPR054586">
    <property type="entry name" value="MACPF_1_fungal"/>
</dbReference>
<keyword evidence="4" id="KW-1185">Reference proteome</keyword>
<dbReference type="EMBL" id="LLXI01000580">
    <property type="protein sequence ID" value="PKY47816.1"/>
    <property type="molecule type" value="Genomic_DNA"/>
</dbReference>
<evidence type="ECO:0000259" key="1">
    <source>
        <dbReference type="Pfam" id="PF22693"/>
    </source>
</evidence>
<organism evidence="3 4">
    <name type="scientific">Rhizophagus irregularis</name>
    <dbReference type="NCBI Taxonomy" id="588596"/>
    <lineage>
        <taxon>Eukaryota</taxon>
        <taxon>Fungi</taxon>
        <taxon>Fungi incertae sedis</taxon>
        <taxon>Mucoromycota</taxon>
        <taxon>Glomeromycotina</taxon>
        <taxon>Glomeromycetes</taxon>
        <taxon>Glomerales</taxon>
        <taxon>Glomeraceae</taxon>
        <taxon>Rhizophagus</taxon>
    </lineage>
</organism>
<dbReference type="VEuPathDB" id="FungiDB:RhiirA1_534293"/>
<accession>A0A2I1GME7</accession>
<dbReference type="Proteomes" id="UP000234323">
    <property type="component" value="Unassembled WGS sequence"/>
</dbReference>
<name>A0A2I1GME7_9GLOM</name>
<reference evidence="3 4" key="1">
    <citation type="submission" date="2015-10" db="EMBL/GenBank/DDBJ databases">
        <title>Genome analyses suggest a sexual origin of heterokaryosis in a supposedly ancient asexual fungus.</title>
        <authorList>
            <person name="Ropars J."/>
            <person name="Sedzielewska K."/>
            <person name="Noel J."/>
            <person name="Charron P."/>
            <person name="Farinelli L."/>
            <person name="Marton T."/>
            <person name="Kruger M."/>
            <person name="Pelin A."/>
            <person name="Brachmann A."/>
            <person name="Corradi N."/>
        </authorList>
    </citation>
    <scope>NUCLEOTIDE SEQUENCE [LARGE SCALE GENOMIC DNA]</scope>
    <source>
        <strain evidence="3 4">A4</strain>
    </source>
</reference>
<evidence type="ECO:0008006" key="5">
    <source>
        <dbReference type="Google" id="ProtNLM"/>
    </source>
</evidence>
<comment type="caution">
    <text evidence="3">The sequence shown here is derived from an EMBL/GenBank/DDBJ whole genome shotgun (WGS) entry which is preliminary data.</text>
</comment>
<dbReference type="VEuPathDB" id="FungiDB:FUN_014121"/>
<dbReference type="AlphaFoldDB" id="A0A2I1GME7"/>
<dbReference type="Pfam" id="PF24209">
    <property type="entry name" value="DUF7431"/>
    <property type="match status" value="1"/>
</dbReference>
<dbReference type="VEuPathDB" id="FungiDB:RhiirFUN_016960"/>
<gene>
    <name evidence="3" type="ORF">RhiirA4_523512</name>
</gene>
<dbReference type="InterPro" id="IPR055854">
    <property type="entry name" value="DUF7431"/>
</dbReference>
<evidence type="ECO:0000259" key="2">
    <source>
        <dbReference type="Pfam" id="PF24209"/>
    </source>
</evidence>
<sequence>MSSEKIAVFIKILENSSLLSSNLKRLNPDDHLSYIREELENNNIINDMLLFSKEENNELSEIKREEEENFHLKDIIKVEDDRNILFLKRRYWKFLNDHCKLDYGRIMSYDGIKIAEKQAYTMNECELNGINNYKKSRIEFESKEDWMKKTNLFFDVDEINVTNFAKLGLSVENLRNKSFNKEVISAYQYTEISKASLKFSKENLKLTDEFEKDVNEAINSENPRERFKKITKEYGQFISTEIILGGRVYFNDVKKSLKSSADSFNDNSENMSIESTSNSIGGYYSSDSEITSKFYNFDHMRLLGGEQQPDDKDKNFDEKTWVKSLNNYQNWKCIEFKYPVHIFQLLPDDLRKSTFKSIGKKILYNITEDCDYYLNEPGSYRTFELKNIPQNILEIIQDEEADCDIFASVFDNNENSKNDFFDCQILKEPNTKPCIIIHGIQMQKEFKPCRYNLKIKIMIIGYDTNFNFMLPDIISVESIGIEYYPKNSYIFCNLPLKRKIDLIGVPLFGIPVLSNLDSSNNSIIIGHNFCNTQKNGLNVDVYSYCLKKKCYDKLPQFTFCVLIISDYPSSSNSYSSLPFNSRFFGIGTNPYVKLNSSSKNPKCVSLYLSKKDNYKPTFLNQKINQIKVEYVHCNCKKTCFICKRKTVKLSISENYAKCILFDS</sequence>
<feature type="domain" description="DUF7431" evidence="2">
    <location>
        <begin position="362"/>
        <end position="639"/>
    </location>
</feature>
<dbReference type="Pfam" id="PF22693">
    <property type="entry name" value="MACPF_1"/>
    <property type="match status" value="1"/>
</dbReference>